<dbReference type="CDD" id="cd08422">
    <property type="entry name" value="PBP2_CrgA_like"/>
    <property type="match status" value="1"/>
</dbReference>
<comment type="caution">
    <text evidence="6">The sequence shown here is derived from an EMBL/GenBank/DDBJ whole genome shotgun (WGS) entry which is preliminary data.</text>
</comment>
<keyword evidence="7" id="KW-1185">Reference proteome</keyword>
<evidence type="ECO:0000313" key="7">
    <source>
        <dbReference type="Proteomes" id="UP001339429"/>
    </source>
</evidence>
<name>A0ABU6LCU9_9GAMM</name>
<dbReference type="PROSITE" id="PS50931">
    <property type="entry name" value="HTH_LYSR"/>
    <property type="match status" value="1"/>
</dbReference>
<dbReference type="PANTHER" id="PTHR30537:SF21">
    <property type="entry name" value="HTH-TYPE TRANSCRIPTIONAL REGULATOR SINR-RELATED"/>
    <property type="match status" value="1"/>
</dbReference>
<dbReference type="Pfam" id="PF03466">
    <property type="entry name" value="LysR_substrate"/>
    <property type="match status" value="1"/>
</dbReference>
<dbReference type="RefSeq" id="WP_199190745.1">
    <property type="nucleotide sequence ID" value="NZ_JAYXUC010000001.1"/>
</dbReference>
<dbReference type="SUPFAM" id="SSF53850">
    <property type="entry name" value="Periplasmic binding protein-like II"/>
    <property type="match status" value="1"/>
</dbReference>
<feature type="domain" description="HTH lysR-type" evidence="5">
    <location>
        <begin position="25"/>
        <end position="73"/>
    </location>
</feature>
<dbReference type="Proteomes" id="UP001339429">
    <property type="component" value="Unassembled WGS sequence"/>
</dbReference>
<dbReference type="Gene3D" id="1.10.10.10">
    <property type="entry name" value="Winged helix-like DNA-binding domain superfamily/Winged helix DNA-binding domain"/>
    <property type="match status" value="1"/>
</dbReference>
<accession>A0ABU6LCU9</accession>
<evidence type="ECO:0000256" key="4">
    <source>
        <dbReference type="ARBA" id="ARBA00023163"/>
    </source>
</evidence>
<dbReference type="EMBL" id="JAYXUD010000001">
    <property type="protein sequence ID" value="MEC6897175.1"/>
    <property type="molecule type" value="Genomic_DNA"/>
</dbReference>
<evidence type="ECO:0000256" key="2">
    <source>
        <dbReference type="ARBA" id="ARBA00023015"/>
    </source>
</evidence>
<keyword evidence="4" id="KW-0804">Transcription</keyword>
<sequence length="322" mass="36592">MLYTQRMNINNPKNLDRILLLTTWVRIVEAGSLSAAAKQLKTTQPTVSRRLQSLEQIFKCKLMLRTTHQLKLTDEGDTCYQHAKQLLEQWSILEDSVGSDTAKIKGRLRVRAPHAFGQQQLIKPLMEYLTLYPEMRIDWLLNDISPDFLADNIDCAIHVGAITNPNVVAKLIGYVPRIIVAAPKVIKKHGDIKNISELQQWPWIAVSTFYNHELILKNTLSNELSVLGLDPILSTDNLYSALECIKGGLGIGAISSWLVKPYLLTGQLVHMAEHWQADPLPIYFVYPYSNYYSKRLRLFMEVMTIGIQQMIGIDPNGDYSNL</sequence>
<comment type="similarity">
    <text evidence="1">Belongs to the LysR transcriptional regulatory family.</text>
</comment>
<keyword evidence="2" id="KW-0805">Transcription regulation</keyword>
<evidence type="ECO:0000256" key="3">
    <source>
        <dbReference type="ARBA" id="ARBA00023125"/>
    </source>
</evidence>
<dbReference type="Gene3D" id="3.40.190.290">
    <property type="match status" value="1"/>
</dbReference>
<keyword evidence="3" id="KW-0238">DNA-binding</keyword>
<gene>
    <name evidence="6" type="ORF">VXS00_00720</name>
</gene>
<dbReference type="PRINTS" id="PR00039">
    <property type="entry name" value="HTHLYSR"/>
</dbReference>
<reference evidence="6 7" key="1">
    <citation type="submission" date="2024-01" db="EMBL/GenBank/DDBJ databases">
        <title>Active colonisers of the gastrointestinal tract of Atlantic salmon farmed in a warm water region.</title>
        <authorList>
            <person name="Bowman J.P."/>
        </authorList>
    </citation>
    <scope>NUCLEOTIDE SEQUENCE [LARGE SCALE GENOMIC DNA]</scope>
    <source>
        <strain evidence="6 7">S4MW1</strain>
    </source>
</reference>
<dbReference type="SUPFAM" id="SSF46785">
    <property type="entry name" value="Winged helix' DNA-binding domain"/>
    <property type="match status" value="1"/>
</dbReference>
<dbReference type="Pfam" id="PF00126">
    <property type="entry name" value="HTH_1"/>
    <property type="match status" value="1"/>
</dbReference>
<organism evidence="6 7">
    <name type="scientific">Photobacterium piscicola</name>
    <dbReference type="NCBI Taxonomy" id="1378299"/>
    <lineage>
        <taxon>Bacteria</taxon>
        <taxon>Pseudomonadati</taxon>
        <taxon>Pseudomonadota</taxon>
        <taxon>Gammaproteobacteria</taxon>
        <taxon>Vibrionales</taxon>
        <taxon>Vibrionaceae</taxon>
        <taxon>Photobacterium</taxon>
    </lineage>
</organism>
<dbReference type="InterPro" id="IPR000847">
    <property type="entry name" value="LysR_HTH_N"/>
</dbReference>
<dbReference type="InterPro" id="IPR036390">
    <property type="entry name" value="WH_DNA-bd_sf"/>
</dbReference>
<protein>
    <submittedName>
        <fullName evidence="6">LysR family transcriptional regulator</fullName>
    </submittedName>
</protein>
<dbReference type="InterPro" id="IPR005119">
    <property type="entry name" value="LysR_subst-bd"/>
</dbReference>
<evidence type="ECO:0000313" key="6">
    <source>
        <dbReference type="EMBL" id="MEC6897175.1"/>
    </source>
</evidence>
<dbReference type="PANTHER" id="PTHR30537">
    <property type="entry name" value="HTH-TYPE TRANSCRIPTIONAL REGULATOR"/>
    <property type="match status" value="1"/>
</dbReference>
<proteinExistence type="inferred from homology"/>
<dbReference type="InterPro" id="IPR036388">
    <property type="entry name" value="WH-like_DNA-bd_sf"/>
</dbReference>
<evidence type="ECO:0000259" key="5">
    <source>
        <dbReference type="PROSITE" id="PS50931"/>
    </source>
</evidence>
<evidence type="ECO:0000256" key="1">
    <source>
        <dbReference type="ARBA" id="ARBA00009437"/>
    </source>
</evidence>
<dbReference type="InterPro" id="IPR058163">
    <property type="entry name" value="LysR-type_TF_proteobact-type"/>
</dbReference>